<accession>A0A7I7Q388</accession>
<dbReference type="KEGG" id="msto:MSTO_09140"/>
<dbReference type="Proteomes" id="UP000467130">
    <property type="component" value="Chromosome"/>
</dbReference>
<evidence type="ECO:0000313" key="2">
    <source>
        <dbReference type="Proteomes" id="UP000467130"/>
    </source>
</evidence>
<dbReference type="AlphaFoldDB" id="A0A7I7Q388"/>
<dbReference type="EMBL" id="AP022587">
    <property type="protein sequence ID" value="BBY20709.1"/>
    <property type="molecule type" value="Genomic_DNA"/>
</dbReference>
<organism evidence="1 2">
    <name type="scientific">Mycobacterium stomatepiae</name>
    <dbReference type="NCBI Taxonomy" id="470076"/>
    <lineage>
        <taxon>Bacteria</taxon>
        <taxon>Bacillati</taxon>
        <taxon>Actinomycetota</taxon>
        <taxon>Actinomycetes</taxon>
        <taxon>Mycobacteriales</taxon>
        <taxon>Mycobacteriaceae</taxon>
        <taxon>Mycobacterium</taxon>
        <taxon>Mycobacterium simiae complex</taxon>
    </lineage>
</organism>
<sequence length="97" mass="9982">MVQPNMSDDGEVARDLRLVGSQCGDTAQERRDLGAAAQRLGTANLENVVYAECLGKPVNAAGVTGPVVSGERVTDMLTGHIFIAVTSQPTAGTSVAP</sequence>
<evidence type="ECO:0000313" key="1">
    <source>
        <dbReference type="EMBL" id="BBY20709.1"/>
    </source>
</evidence>
<name>A0A7I7Q388_9MYCO</name>
<dbReference type="RefSeq" id="WP_163788718.1">
    <property type="nucleotide sequence ID" value="NZ_AP022587.1"/>
</dbReference>
<keyword evidence="2" id="KW-1185">Reference proteome</keyword>
<reference evidence="1 2" key="1">
    <citation type="journal article" date="2019" name="Emerg. Microbes Infect.">
        <title>Comprehensive subspecies identification of 175 nontuberculous mycobacteria species based on 7547 genomic profiles.</title>
        <authorList>
            <person name="Matsumoto Y."/>
            <person name="Kinjo T."/>
            <person name="Motooka D."/>
            <person name="Nabeya D."/>
            <person name="Jung N."/>
            <person name="Uechi K."/>
            <person name="Horii T."/>
            <person name="Iida T."/>
            <person name="Fujita J."/>
            <person name="Nakamura S."/>
        </authorList>
    </citation>
    <scope>NUCLEOTIDE SEQUENCE [LARGE SCALE GENOMIC DNA]</scope>
    <source>
        <strain evidence="1 2">JCM 17783</strain>
    </source>
</reference>
<protein>
    <submittedName>
        <fullName evidence="1">Uncharacterized protein</fullName>
    </submittedName>
</protein>
<gene>
    <name evidence="1" type="ORF">MSTO_09140</name>
</gene>
<proteinExistence type="predicted"/>